<dbReference type="InterPro" id="IPR016047">
    <property type="entry name" value="M23ase_b-sheet_dom"/>
</dbReference>
<evidence type="ECO:0000313" key="5">
    <source>
        <dbReference type="Proteomes" id="UP000482209"/>
    </source>
</evidence>
<evidence type="ECO:0000259" key="3">
    <source>
        <dbReference type="Pfam" id="PF01551"/>
    </source>
</evidence>
<feature type="transmembrane region" description="Helical" evidence="2">
    <location>
        <begin position="12"/>
        <end position="33"/>
    </location>
</feature>
<evidence type="ECO:0000256" key="1">
    <source>
        <dbReference type="ARBA" id="ARBA00022729"/>
    </source>
</evidence>
<dbReference type="InterPro" id="IPR050570">
    <property type="entry name" value="Cell_wall_metabolism_enzyme"/>
</dbReference>
<evidence type="ECO:0000256" key="2">
    <source>
        <dbReference type="SAM" id="Phobius"/>
    </source>
</evidence>
<proteinExistence type="predicted"/>
<keyword evidence="5" id="KW-1185">Reference proteome</keyword>
<comment type="caution">
    <text evidence="4">The sequence shown here is derived from an EMBL/GenBank/DDBJ whole genome shotgun (WGS) entry which is preliminary data.</text>
</comment>
<dbReference type="PANTHER" id="PTHR21666:SF289">
    <property type="entry name" value="L-ALA--D-GLU ENDOPEPTIDASE"/>
    <property type="match status" value="1"/>
</dbReference>
<keyword evidence="2" id="KW-0472">Membrane</keyword>
<keyword evidence="2" id="KW-1133">Transmembrane helix</keyword>
<sequence length="283" mass="32800">MKKKHGIISIKIGILAILLIVLGISYLQDAIWLERLDSKESKFAFRALSFNQETIESLRQVKKENPSDWDKKLAFAMIRQDFHFEQKRDLEVRTVPNYYNYSKKFGKLRKSYRELFTDIEYFPVGEDIDGKEHCFYENSWYSERAYGGKRVHEGTDIMTSNNKRGYFPVYSMTDGRIEKKGWLKLGGYRIGVRAPGGGYFYYAHMSEYAPNLEEGDIIKAGQLIGYVGDTGYSEVEGTTGNFDVHLHVGVYLKQAGKEISVNPYWILKYIEDKKVPFHLEGNE</sequence>
<dbReference type="Gene3D" id="2.70.70.10">
    <property type="entry name" value="Glucose Permease (Domain IIA)"/>
    <property type="match status" value="1"/>
</dbReference>
<accession>A0A6L5XZJ6</accession>
<dbReference type="Pfam" id="PF01551">
    <property type="entry name" value="Peptidase_M23"/>
    <property type="match status" value="1"/>
</dbReference>
<dbReference type="PANTHER" id="PTHR21666">
    <property type="entry name" value="PEPTIDASE-RELATED"/>
    <property type="match status" value="1"/>
</dbReference>
<dbReference type="EMBL" id="VUMT01000012">
    <property type="protein sequence ID" value="MSS64049.1"/>
    <property type="molecule type" value="Genomic_DNA"/>
</dbReference>
<gene>
    <name evidence="4" type="ORF">FYJ58_09195</name>
</gene>
<dbReference type="InterPro" id="IPR011055">
    <property type="entry name" value="Dup_hybrid_motif"/>
</dbReference>
<protein>
    <submittedName>
        <fullName evidence="4">M23 family metallopeptidase</fullName>
    </submittedName>
</protein>
<dbReference type="CDD" id="cd12797">
    <property type="entry name" value="M23_peptidase"/>
    <property type="match status" value="1"/>
</dbReference>
<dbReference type="SUPFAM" id="SSF51261">
    <property type="entry name" value="Duplicated hybrid motif"/>
    <property type="match status" value="1"/>
</dbReference>
<keyword evidence="2" id="KW-0812">Transmembrane</keyword>
<dbReference type="GO" id="GO:0004222">
    <property type="term" value="F:metalloendopeptidase activity"/>
    <property type="evidence" value="ECO:0007669"/>
    <property type="project" value="TreeGrafter"/>
</dbReference>
<dbReference type="RefSeq" id="WP_154519454.1">
    <property type="nucleotide sequence ID" value="NZ_VUMT01000012.1"/>
</dbReference>
<name>A0A6L5XZJ6_9FIRM</name>
<reference evidence="4 5" key="1">
    <citation type="submission" date="2019-08" db="EMBL/GenBank/DDBJ databases">
        <title>In-depth cultivation of the pig gut microbiome towards novel bacterial diversity and tailored functional studies.</title>
        <authorList>
            <person name="Wylensek D."/>
            <person name="Hitch T.C.A."/>
            <person name="Clavel T."/>
        </authorList>
    </citation>
    <scope>NUCLEOTIDE SEQUENCE [LARGE SCALE GENOMIC DNA]</scope>
    <source>
        <strain evidence="4 5">WCA-693-APC-MOT-I</strain>
    </source>
</reference>
<keyword evidence="1" id="KW-0732">Signal</keyword>
<organism evidence="4 5">
    <name type="scientific">Velocimicrobium porci</name>
    <dbReference type="NCBI Taxonomy" id="2606634"/>
    <lineage>
        <taxon>Bacteria</taxon>
        <taxon>Bacillati</taxon>
        <taxon>Bacillota</taxon>
        <taxon>Clostridia</taxon>
        <taxon>Lachnospirales</taxon>
        <taxon>Lachnospiraceae</taxon>
        <taxon>Velocimicrobium</taxon>
    </lineage>
</organism>
<evidence type="ECO:0000313" key="4">
    <source>
        <dbReference type="EMBL" id="MSS64049.1"/>
    </source>
</evidence>
<feature type="domain" description="M23ase beta-sheet core" evidence="3">
    <location>
        <begin position="151"/>
        <end position="253"/>
    </location>
</feature>
<dbReference type="AlphaFoldDB" id="A0A6L5XZJ6"/>
<dbReference type="Proteomes" id="UP000482209">
    <property type="component" value="Unassembled WGS sequence"/>
</dbReference>